<keyword evidence="4" id="KW-1185">Reference proteome</keyword>
<feature type="compositionally biased region" description="Polar residues" evidence="2">
    <location>
        <begin position="1"/>
        <end position="13"/>
    </location>
</feature>
<dbReference type="OrthoDB" id="19742at2759"/>
<comment type="caution">
    <text evidence="3">The sequence shown here is derived from an EMBL/GenBank/DDBJ whole genome shotgun (WGS) entry which is preliminary data.</text>
</comment>
<dbReference type="InterPro" id="IPR035979">
    <property type="entry name" value="RBD_domain_sf"/>
</dbReference>
<dbReference type="SUPFAM" id="SSF54928">
    <property type="entry name" value="RNA-binding domain, RBD"/>
    <property type="match status" value="1"/>
</dbReference>
<evidence type="ECO:0000313" key="3">
    <source>
        <dbReference type="EMBL" id="PUU77453.1"/>
    </source>
</evidence>
<dbReference type="PANTHER" id="PTHR24012">
    <property type="entry name" value="RNA BINDING PROTEIN"/>
    <property type="match status" value="1"/>
</dbReference>
<dbReference type="STRING" id="42251.A0A2T6ZPP2"/>
<gene>
    <name evidence="3" type="ORF">B9Z19DRAFT_1128343</name>
</gene>
<keyword evidence="1" id="KW-0694">RNA-binding</keyword>
<dbReference type="EMBL" id="NESQ01000153">
    <property type="protein sequence ID" value="PUU77453.1"/>
    <property type="molecule type" value="Genomic_DNA"/>
</dbReference>
<evidence type="ECO:0000256" key="1">
    <source>
        <dbReference type="ARBA" id="ARBA00022884"/>
    </source>
</evidence>
<dbReference type="AlphaFoldDB" id="A0A2T6ZPP2"/>
<reference evidence="3 4" key="1">
    <citation type="submission" date="2017-04" db="EMBL/GenBank/DDBJ databases">
        <title>Draft genome sequence of Tuber borchii Vittad., a whitish edible truffle.</title>
        <authorList>
            <consortium name="DOE Joint Genome Institute"/>
            <person name="Murat C."/>
            <person name="Kuo A."/>
            <person name="Barry K.W."/>
            <person name="Clum A."/>
            <person name="Dockter R.B."/>
            <person name="Fauchery L."/>
            <person name="Iotti M."/>
            <person name="Kohler A."/>
            <person name="Labutti K."/>
            <person name="Lindquist E.A."/>
            <person name="Lipzen A."/>
            <person name="Ohm R.A."/>
            <person name="Wang M."/>
            <person name="Grigoriev I.V."/>
            <person name="Zambonelli A."/>
            <person name="Martin F.M."/>
        </authorList>
    </citation>
    <scope>NUCLEOTIDE SEQUENCE [LARGE SCALE GENOMIC DNA]</scope>
    <source>
        <strain evidence="3 4">Tbo3840</strain>
    </source>
</reference>
<accession>A0A2T6ZPP2</accession>
<sequence length="186" mass="20112">MPAEVSSSPPSQEQIEKPINGSSPIQDPTSDSNTNNSVAAPTNTPHNSHTSASLYAGELEATVTEAMLFELFSTIGNVASIRNTTADSEHALKELNYTSMKGGPCRIMWAQRDPALRKTGQGNVFIKNFDTAIDNKALHDTFTAFGNILSYKAAQDEFGNSVDTDLLITRPLRPPTMQSNISMACF</sequence>
<evidence type="ECO:0000313" key="4">
    <source>
        <dbReference type="Proteomes" id="UP000244722"/>
    </source>
</evidence>
<dbReference type="GO" id="GO:0003723">
    <property type="term" value="F:RNA binding"/>
    <property type="evidence" value="ECO:0007669"/>
    <property type="project" value="UniProtKB-KW"/>
</dbReference>
<dbReference type="Gene3D" id="3.30.70.330">
    <property type="match status" value="2"/>
</dbReference>
<protein>
    <recommendedName>
        <fullName evidence="5">RRM domain-containing protein</fullName>
    </recommendedName>
</protein>
<proteinExistence type="predicted"/>
<feature type="compositionally biased region" description="Polar residues" evidence="2">
    <location>
        <begin position="20"/>
        <end position="50"/>
    </location>
</feature>
<evidence type="ECO:0008006" key="5">
    <source>
        <dbReference type="Google" id="ProtNLM"/>
    </source>
</evidence>
<evidence type="ECO:0000256" key="2">
    <source>
        <dbReference type="SAM" id="MobiDB-lite"/>
    </source>
</evidence>
<dbReference type="Proteomes" id="UP000244722">
    <property type="component" value="Unassembled WGS sequence"/>
</dbReference>
<organism evidence="3 4">
    <name type="scientific">Tuber borchii</name>
    <name type="common">White truffle</name>
    <dbReference type="NCBI Taxonomy" id="42251"/>
    <lineage>
        <taxon>Eukaryota</taxon>
        <taxon>Fungi</taxon>
        <taxon>Dikarya</taxon>
        <taxon>Ascomycota</taxon>
        <taxon>Pezizomycotina</taxon>
        <taxon>Pezizomycetes</taxon>
        <taxon>Pezizales</taxon>
        <taxon>Tuberaceae</taxon>
        <taxon>Tuber</taxon>
    </lineage>
</organism>
<name>A0A2T6ZPP2_TUBBO</name>
<feature type="region of interest" description="Disordered" evidence="2">
    <location>
        <begin position="1"/>
        <end position="50"/>
    </location>
</feature>
<dbReference type="InterPro" id="IPR012677">
    <property type="entry name" value="Nucleotide-bd_a/b_plait_sf"/>
</dbReference>